<dbReference type="InterPro" id="IPR000772">
    <property type="entry name" value="Ricin_B_lectin"/>
</dbReference>
<dbReference type="SUPFAM" id="SSF50370">
    <property type="entry name" value="Ricin B-like lectins"/>
    <property type="match status" value="1"/>
</dbReference>
<organism evidence="2 3">
    <name type="scientific">Chitinophaga japonensis</name>
    <name type="common">Flexibacter japonensis</name>
    <dbReference type="NCBI Taxonomy" id="104662"/>
    <lineage>
        <taxon>Bacteria</taxon>
        <taxon>Pseudomonadati</taxon>
        <taxon>Bacteroidota</taxon>
        <taxon>Chitinophagia</taxon>
        <taxon>Chitinophagales</taxon>
        <taxon>Chitinophagaceae</taxon>
        <taxon>Chitinophaga</taxon>
    </lineage>
</organism>
<comment type="caution">
    <text evidence="2">The sequence shown here is derived from an EMBL/GenBank/DDBJ whole genome shotgun (WGS) entry which is preliminary data.</text>
</comment>
<keyword evidence="3" id="KW-1185">Reference proteome</keyword>
<keyword evidence="2" id="KW-0430">Lectin</keyword>
<dbReference type="PANTHER" id="PTHR35532">
    <property type="entry name" value="SIMILAR TO POLYHYDROXYALKANOATE DEPOLYMERASE"/>
    <property type="match status" value="1"/>
</dbReference>
<dbReference type="InterPro" id="IPR038765">
    <property type="entry name" value="Papain-like_cys_pep_sf"/>
</dbReference>
<feature type="domain" description="Ricin B lectin" evidence="1">
    <location>
        <begin position="414"/>
        <end position="467"/>
    </location>
</feature>
<dbReference type="Pfam" id="PF14200">
    <property type="entry name" value="RicinB_lectin_2"/>
    <property type="match status" value="1"/>
</dbReference>
<dbReference type="SUPFAM" id="SSF54001">
    <property type="entry name" value="Cysteine proteinases"/>
    <property type="match status" value="1"/>
</dbReference>
<name>A0A562T777_CHIJA</name>
<dbReference type="OrthoDB" id="679512at2"/>
<dbReference type="PANTHER" id="PTHR35532:SF5">
    <property type="entry name" value="CARBOHYDRATE-BINDING DOMAIN-CONTAINING PROTEIN"/>
    <property type="match status" value="1"/>
</dbReference>
<dbReference type="Gene3D" id="2.80.10.50">
    <property type="match status" value="1"/>
</dbReference>
<dbReference type="Gene3D" id="2.60.120.260">
    <property type="entry name" value="Galactose-binding domain-like"/>
    <property type="match status" value="2"/>
</dbReference>
<dbReference type="RefSeq" id="WP_158642637.1">
    <property type="nucleotide sequence ID" value="NZ_BAAAFY010000001.1"/>
</dbReference>
<dbReference type="GO" id="GO:0030246">
    <property type="term" value="F:carbohydrate binding"/>
    <property type="evidence" value="ECO:0007669"/>
    <property type="project" value="UniProtKB-KW"/>
</dbReference>
<evidence type="ECO:0000313" key="2">
    <source>
        <dbReference type="EMBL" id="TWI88820.1"/>
    </source>
</evidence>
<dbReference type="PROSITE" id="PS50231">
    <property type="entry name" value="RICIN_B_LECTIN"/>
    <property type="match status" value="1"/>
</dbReference>
<gene>
    <name evidence="2" type="ORF">LX66_2906</name>
</gene>
<accession>A0A562T777</accession>
<sequence length="934" mass="105965">MLVFKFLTAPLKDLLWLHCLPLLILLVLCSITFSCSSGKDDIETEVISYFEKQGNPDKLRAARYLLEHMKGHYGLSGPNYDKFLQVLHDIHKLPMQRRSGAITELVTYYKIGYEFFIKKDGESLPAAYLIRHIENAYQVWEKVPWQKDYSFDIFCEYVLPYRIENERYSNWFEKYNAAFHGIFDEIFFSGGSVYKAISFVKDTTRYLTLEDGDSSTLVKLAPGMNAISFDSISIDKDGEKYVRIQYTGGFDSARIRLVLNKRDTIMKTLYPTASLYAYPGKQFRFKLHFQKGINTIDVSSINRNIGIDYIDIIPVEKFYRNDPAFGLVDGASYIIRNVGNGSCLQLKYSAADTLLTHGSYKGLKSQQFNIQNIDYGFFCLSALETMELKKTIEVSNDPGKNYGKLRQGNFSGANNQQWAIIPGGGNSYKIISKSNGKCLGLTGKGGLVEQAVDAGIPAQRWKFERTGSPVIFDSAHVPQNSPLEYACRVKDALNFDWMLLGHYFPSLPGEDMLKTYTGDCREQSHYLLYVLRSLGIPAASDFDLQHPYRDMGHDWNAIIDNKGKTIYYQMGKKPGTGRPDSPAAKIYRRTFRADPASLFYSKAPAEPVPVFFKDPYIKDVTNEYFNTKTISVRLFTGSKISSRKNAYLCVWDNQKWFPVAAGKMDKGMATFKDMGLNALYLPAIFGDDDTIIPAGDPFILTSDGLVQYISPDTARKAPAVLKRKYYWDAKHLDTRMDGGKFQAANKADFSDAVTLYIYKGRTQPIPYTIPVTNAGAYKFLRYVSPRGGYGGLAELEFFNDQGKEVAGRIIGSEGSYKDFGNTKEKVFDKELLTFFDGVSRGVNWVGLELEQPEKISRIRFVPRNDGNCIEVGDEYELMCWNGDTWKSLGRMIAREDSLIYKQCPTGALFLLHDRTKGRQERIFTFSPTGGQVWW</sequence>
<evidence type="ECO:0000313" key="3">
    <source>
        <dbReference type="Proteomes" id="UP000316778"/>
    </source>
</evidence>
<dbReference type="Proteomes" id="UP000316778">
    <property type="component" value="Unassembled WGS sequence"/>
</dbReference>
<dbReference type="AlphaFoldDB" id="A0A562T777"/>
<proteinExistence type="predicted"/>
<dbReference type="PROSITE" id="PS51257">
    <property type="entry name" value="PROKAR_LIPOPROTEIN"/>
    <property type="match status" value="1"/>
</dbReference>
<dbReference type="InterPro" id="IPR035992">
    <property type="entry name" value="Ricin_B-like_lectins"/>
</dbReference>
<dbReference type="CDD" id="cd00161">
    <property type="entry name" value="beta-trefoil_Ricin-like"/>
    <property type="match status" value="1"/>
</dbReference>
<protein>
    <submittedName>
        <fullName evidence="2">Ricin-type beta-trefoil lectin protein</fullName>
    </submittedName>
</protein>
<evidence type="ECO:0000259" key="1">
    <source>
        <dbReference type="Pfam" id="PF14200"/>
    </source>
</evidence>
<reference evidence="2 3" key="1">
    <citation type="journal article" date="2013" name="Stand. Genomic Sci.">
        <title>Genomic Encyclopedia of Type Strains, Phase I: The one thousand microbial genomes (KMG-I) project.</title>
        <authorList>
            <person name="Kyrpides N.C."/>
            <person name="Woyke T."/>
            <person name="Eisen J.A."/>
            <person name="Garrity G."/>
            <person name="Lilburn T.G."/>
            <person name="Beck B.J."/>
            <person name="Whitman W.B."/>
            <person name="Hugenholtz P."/>
            <person name="Klenk H.P."/>
        </authorList>
    </citation>
    <scope>NUCLEOTIDE SEQUENCE [LARGE SCALE GENOMIC DNA]</scope>
    <source>
        <strain evidence="2 3">DSM 13484</strain>
    </source>
</reference>
<dbReference type="EMBL" id="VLLG01000003">
    <property type="protein sequence ID" value="TWI88820.1"/>
    <property type="molecule type" value="Genomic_DNA"/>
</dbReference>